<name>A0A5B0FW42_9BURK</name>
<dbReference type="EMBL" id="VTUZ01000126">
    <property type="protein sequence ID" value="KAA0995557.1"/>
    <property type="molecule type" value="Genomic_DNA"/>
</dbReference>
<accession>A0A5B0FW42</accession>
<evidence type="ECO:0000313" key="1">
    <source>
        <dbReference type="EMBL" id="KAA0995557.1"/>
    </source>
</evidence>
<comment type="caution">
    <text evidence="1">The sequence shown here is derived from an EMBL/GenBank/DDBJ whole genome shotgun (WGS) entry which is preliminary data.</text>
</comment>
<evidence type="ECO:0000313" key="2">
    <source>
        <dbReference type="Proteomes" id="UP000325273"/>
    </source>
</evidence>
<keyword evidence="2" id="KW-1185">Reference proteome</keyword>
<organism evidence="1 2">
    <name type="scientific">Paraburkholderia panacisoli</name>
    <dbReference type="NCBI Taxonomy" id="2603818"/>
    <lineage>
        <taxon>Bacteria</taxon>
        <taxon>Pseudomonadati</taxon>
        <taxon>Pseudomonadota</taxon>
        <taxon>Betaproteobacteria</taxon>
        <taxon>Burkholderiales</taxon>
        <taxon>Burkholderiaceae</taxon>
        <taxon>Paraburkholderia</taxon>
    </lineage>
</organism>
<proteinExistence type="predicted"/>
<protein>
    <submittedName>
        <fullName evidence="1">Site-specific integrase</fullName>
    </submittedName>
</protein>
<sequence length="39" mass="4519">KSVMPLRYARAVFEERLADVWNDSFDDRVALLRAIPKGL</sequence>
<dbReference type="Proteomes" id="UP000325273">
    <property type="component" value="Unassembled WGS sequence"/>
</dbReference>
<feature type="non-terminal residue" evidence="1">
    <location>
        <position position="1"/>
    </location>
</feature>
<dbReference type="AlphaFoldDB" id="A0A5B0FW42"/>
<reference evidence="1 2" key="1">
    <citation type="submission" date="2019-08" db="EMBL/GenBank/DDBJ databases">
        <title>Paraburkholderia sp. DCY113.</title>
        <authorList>
            <person name="Kang J."/>
        </authorList>
    </citation>
    <scope>NUCLEOTIDE SEQUENCE [LARGE SCALE GENOMIC DNA]</scope>
    <source>
        <strain evidence="1 2">DCY113</strain>
    </source>
</reference>
<gene>
    <name evidence="1" type="ORF">FVF58_50855</name>
</gene>